<evidence type="ECO:0000313" key="3">
    <source>
        <dbReference type="Proteomes" id="UP000593567"/>
    </source>
</evidence>
<feature type="region of interest" description="Disordered" evidence="1">
    <location>
        <begin position="1"/>
        <end position="26"/>
    </location>
</feature>
<dbReference type="AlphaFoldDB" id="A0A7J7J839"/>
<comment type="caution">
    <text evidence="2">The sequence shown here is derived from an EMBL/GenBank/DDBJ whole genome shotgun (WGS) entry which is preliminary data.</text>
</comment>
<keyword evidence="3" id="KW-1185">Reference proteome</keyword>
<feature type="compositionally biased region" description="Basic and acidic residues" evidence="1">
    <location>
        <begin position="16"/>
        <end position="26"/>
    </location>
</feature>
<sequence>MASNGHVNGEGPPRFIDPKTFDPDDPIRERELMKSVEVREDMRAMDARKRVSEILNSEAFREELEEIIETQVGYHLIVFVLAYI</sequence>
<dbReference type="InterPro" id="IPR051017">
    <property type="entry name" value="Aldolase-II_Adducin_sf"/>
</dbReference>
<dbReference type="PANTHER" id="PTHR10672:SF3">
    <property type="entry name" value="PROTEIN HU-LI TAI SHAO"/>
    <property type="match status" value="1"/>
</dbReference>
<proteinExistence type="predicted"/>
<evidence type="ECO:0000256" key="1">
    <source>
        <dbReference type="SAM" id="MobiDB-lite"/>
    </source>
</evidence>
<dbReference type="PANTHER" id="PTHR10672">
    <property type="entry name" value="ADDUCIN"/>
    <property type="match status" value="1"/>
</dbReference>
<dbReference type="GO" id="GO:0014069">
    <property type="term" value="C:postsynaptic density"/>
    <property type="evidence" value="ECO:0007669"/>
    <property type="project" value="TreeGrafter"/>
</dbReference>
<evidence type="ECO:0000313" key="2">
    <source>
        <dbReference type="EMBL" id="KAF6022107.1"/>
    </source>
</evidence>
<dbReference type="EMBL" id="VXIV02002902">
    <property type="protein sequence ID" value="KAF6022107.1"/>
    <property type="molecule type" value="Genomic_DNA"/>
</dbReference>
<name>A0A7J7J839_BUGNE</name>
<reference evidence="2" key="1">
    <citation type="submission" date="2020-06" db="EMBL/GenBank/DDBJ databases">
        <title>Draft genome of Bugula neritina, a colonial animal packing powerful symbionts and potential medicines.</title>
        <authorList>
            <person name="Rayko M."/>
        </authorList>
    </citation>
    <scope>NUCLEOTIDE SEQUENCE [LARGE SCALE GENOMIC DNA]</scope>
    <source>
        <strain evidence="2">Kwan_BN1</strain>
    </source>
</reference>
<protein>
    <submittedName>
        <fullName evidence="2">Add-1</fullName>
    </submittedName>
</protein>
<dbReference type="GO" id="GO:0051015">
    <property type="term" value="F:actin filament binding"/>
    <property type="evidence" value="ECO:0007669"/>
    <property type="project" value="TreeGrafter"/>
</dbReference>
<organism evidence="2 3">
    <name type="scientific">Bugula neritina</name>
    <name type="common">Brown bryozoan</name>
    <name type="synonym">Sertularia neritina</name>
    <dbReference type="NCBI Taxonomy" id="10212"/>
    <lineage>
        <taxon>Eukaryota</taxon>
        <taxon>Metazoa</taxon>
        <taxon>Spiralia</taxon>
        <taxon>Lophotrochozoa</taxon>
        <taxon>Bryozoa</taxon>
        <taxon>Gymnolaemata</taxon>
        <taxon>Cheilostomatida</taxon>
        <taxon>Flustrina</taxon>
        <taxon>Buguloidea</taxon>
        <taxon>Bugulidae</taxon>
        <taxon>Bugula</taxon>
    </lineage>
</organism>
<gene>
    <name evidence="2" type="ORF">EB796_019590</name>
</gene>
<dbReference type="GO" id="GO:0005886">
    <property type="term" value="C:plasma membrane"/>
    <property type="evidence" value="ECO:0007669"/>
    <property type="project" value="TreeGrafter"/>
</dbReference>
<dbReference type="GO" id="GO:0005856">
    <property type="term" value="C:cytoskeleton"/>
    <property type="evidence" value="ECO:0007669"/>
    <property type="project" value="TreeGrafter"/>
</dbReference>
<accession>A0A7J7J839</accession>
<dbReference type="Proteomes" id="UP000593567">
    <property type="component" value="Unassembled WGS sequence"/>
</dbReference>
<dbReference type="OrthoDB" id="9836653at2759"/>